<dbReference type="GeneID" id="99685029"/>
<comment type="caution">
    <text evidence="1">The sequence shown here is derived from an EMBL/GenBank/DDBJ whole genome shotgun (WGS) entry which is preliminary data.</text>
</comment>
<accession>A0A4R2MCX5</accession>
<organism evidence="1 2">
    <name type="scientific">Rubrivivax gelatinosus</name>
    <name type="common">Rhodocyclus gelatinosus</name>
    <name type="synonym">Rhodopseudomonas gelatinosa</name>
    <dbReference type="NCBI Taxonomy" id="28068"/>
    <lineage>
        <taxon>Bacteria</taxon>
        <taxon>Pseudomonadati</taxon>
        <taxon>Pseudomonadota</taxon>
        <taxon>Betaproteobacteria</taxon>
        <taxon>Burkholderiales</taxon>
        <taxon>Sphaerotilaceae</taxon>
        <taxon>Rubrivivax</taxon>
    </lineage>
</organism>
<evidence type="ECO:0000313" key="1">
    <source>
        <dbReference type="EMBL" id="TCP04430.1"/>
    </source>
</evidence>
<dbReference type="AlphaFoldDB" id="A0A4R2MCX5"/>
<proteinExistence type="predicted"/>
<dbReference type="EMBL" id="SLXD01000002">
    <property type="protein sequence ID" value="TCP04430.1"/>
    <property type="molecule type" value="Genomic_DNA"/>
</dbReference>
<gene>
    <name evidence="1" type="ORF">EV684_102183</name>
</gene>
<evidence type="ECO:0000313" key="2">
    <source>
        <dbReference type="Proteomes" id="UP000295106"/>
    </source>
</evidence>
<sequence>MAAPVRRYVYYRVAERDVGACAEAARAVFASLRFAIELLRRPETRDGLATLMEVHGAADERAADDAEARLAAALAPWIVGERHVERFVPLD</sequence>
<dbReference type="RefSeq" id="WP_132644939.1">
    <property type="nucleotide sequence ID" value="NZ_CP181386.1"/>
</dbReference>
<reference evidence="1 2" key="1">
    <citation type="submission" date="2019-03" db="EMBL/GenBank/DDBJ databases">
        <title>Genomic Encyclopedia of Type Strains, Phase IV (KMG-IV): sequencing the most valuable type-strain genomes for metagenomic binning, comparative biology and taxonomic classification.</title>
        <authorList>
            <person name="Goeker M."/>
        </authorList>
    </citation>
    <scope>NUCLEOTIDE SEQUENCE [LARGE SCALE GENOMIC DNA]</scope>
    <source>
        <strain evidence="1 2">DSM 1709</strain>
    </source>
</reference>
<dbReference type="OrthoDB" id="8527613at2"/>
<name>A0A4R2MCX5_RUBGE</name>
<dbReference type="InterPro" id="IPR032556">
    <property type="entry name" value="DUF4936"/>
</dbReference>
<dbReference type="Pfam" id="PF16290">
    <property type="entry name" value="DUF4936"/>
    <property type="match status" value="1"/>
</dbReference>
<protein>
    <submittedName>
        <fullName evidence="1">Uncharacterized protein DUF4936</fullName>
    </submittedName>
</protein>
<dbReference type="Proteomes" id="UP000295106">
    <property type="component" value="Unassembled WGS sequence"/>
</dbReference>